<dbReference type="PANTHER" id="PTHR20837:SF0">
    <property type="entry name" value="COILED-COIL AND C2 DOMAIN-CONTAINING PROTEIN 2A"/>
    <property type="match status" value="1"/>
</dbReference>
<dbReference type="HOGENOM" id="CLU_008164_0_0_1"/>
<dbReference type="InterPro" id="IPR028928">
    <property type="entry name" value="CC2D2AN-C2"/>
</dbReference>
<dbReference type="GO" id="GO:1904491">
    <property type="term" value="P:protein localization to ciliary transition zone"/>
    <property type="evidence" value="ECO:0007669"/>
    <property type="project" value="TreeGrafter"/>
</dbReference>
<dbReference type="Pfam" id="PF15625">
    <property type="entry name" value="CC2D2AN-C2"/>
    <property type="match status" value="1"/>
</dbReference>
<dbReference type="Pfam" id="PF24656">
    <property type="entry name" value="CEPT76_peptidase"/>
    <property type="match status" value="1"/>
</dbReference>
<reference evidence="4" key="1">
    <citation type="submission" date="2011-07" db="EMBL/GenBank/DDBJ databases">
        <authorList>
            <consortium name="Caenorhabditis brenneri Sequencing and Analysis Consortium"/>
            <person name="Wilson R.K."/>
        </authorList>
    </citation>
    <scope>NUCLEOTIDE SEQUENCE [LARGE SCALE GENOMIC DNA]</scope>
    <source>
        <strain evidence="4">PB2801</strain>
    </source>
</reference>
<dbReference type="InterPro" id="IPR000008">
    <property type="entry name" value="C2_dom"/>
</dbReference>
<feature type="compositionally biased region" description="Basic and acidic residues" evidence="1">
    <location>
        <begin position="59"/>
        <end position="78"/>
    </location>
</feature>
<dbReference type="InterPro" id="IPR035892">
    <property type="entry name" value="C2_domain_sf"/>
</dbReference>
<dbReference type="OrthoDB" id="2162143at2759"/>
<dbReference type="FunCoup" id="G0PB33">
    <property type="interactions" value="25"/>
</dbReference>
<dbReference type="PANTHER" id="PTHR20837">
    <property type="entry name" value="CENTROSOMAL PROTEIN-RELATED"/>
    <property type="match status" value="1"/>
</dbReference>
<evidence type="ECO:0000256" key="1">
    <source>
        <dbReference type="SAM" id="MobiDB-lite"/>
    </source>
</evidence>
<evidence type="ECO:0000259" key="2">
    <source>
        <dbReference type="PROSITE" id="PS50004"/>
    </source>
</evidence>
<dbReference type="SMART" id="SM00239">
    <property type="entry name" value="C2"/>
    <property type="match status" value="1"/>
</dbReference>
<dbReference type="InterPro" id="IPR052434">
    <property type="entry name" value="Tectonic-like_complex_comp"/>
</dbReference>
<dbReference type="Gene3D" id="2.60.40.150">
    <property type="entry name" value="C2 domain"/>
    <property type="match status" value="1"/>
</dbReference>
<dbReference type="InParanoid" id="G0PB33"/>
<dbReference type="AlphaFoldDB" id="G0PB33"/>
<proteinExistence type="predicted"/>
<dbReference type="Proteomes" id="UP000008068">
    <property type="component" value="Unassembled WGS sequence"/>
</dbReference>
<dbReference type="GO" id="GO:0035869">
    <property type="term" value="C:ciliary transition zone"/>
    <property type="evidence" value="ECO:0007669"/>
    <property type="project" value="TreeGrafter"/>
</dbReference>
<accession>G0PB33</accession>
<organism evidence="4">
    <name type="scientific">Caenorhabditis brenneri</name>
    <name type="common">Nematode worm</name>
    <dbReference type="NCBI Taxonomy" id="135651"/>
    <lineage>
        <taxon>Eukaryota</taxon>
        <taxon>Metazoa</taxon>
        <taxon>Ecdysozoa</taxon>
        <taxon>Nematoda</taxon>
        <taxon>Chromadorea</taxon>
        <taxon>Rhabditida</taxon>
        <taxon>Rhabditina</taxon>
        <taxon>Rhabditomorpha</taxon>
        <taxon>Rhabditoidea</taxon>
        <taxon>Rhabditidae</taxon>
        <taxon>Peloderinae</taxon>
        <taxon>Caenorhabditis</taxon>
    </lineage>
</organism>
<dbReference type="InterPro" id="IPR056290">
    <property type="entry name" value="CEPT76/DRC7_peptidase-like_dom"/>
</dbReference>
<keyword evidence="4" id="KW-1185">Reference proteome</keyword>
<feature type="domain" description="C2" evidence="2">
    <location>
        <begin position="683"/>
        <end position="803"/>
    </location>
</feature>
<dbReference type="EMBL" id="GL380199">
    <property type="protein sequence ID" value="EGT50206.1"/>
    <property type="molecule type" value="Genomic_DNA"/>
</dbReference>
<dbReference type="PROSITE" id="PS50004">
    <property type="entry name" value="C2"/>
    <property type="match status" value="1"/>
</dbReference>
<dbReference type="STRING" id="135651.G0PB33"/>
<gene>
    <name evidence="3" type="ORF">CAEBREN_31630</name>
</gene>
<dbReference type="SUPFAM" id="SSF49562">
    <property type="entry name" value="C2 domain (Calcium/lipid-binding domain, CaLB)"/>
    <property type="match status" value="1"/>
</dbReference>
<feature type="region of interest" description="Disordered" evidence="1">
    <location>
        <begin position="1"/>
        <end position="165"/>
    </location>
</feature>
<dbReference type="GO" id="GO:1905515">
    <property type="term" value="P:non-motile cilium assembly"/>
    <property type="evidence" value="ECO:0007669"/>
    <property type="project" value="TreeGrafter"/>
</dbReference>
<sequence length="1205" mass="138635">MRRNSVSVEDGIVRPEPSDQAQPTPATRKNRPEKLFLRSASVGLAPGDGEQSPSPGPTSKEDKDKKQNRRESIKEHLMKFKAKAGKILEEKQQTVKTPNDESQMSFISQTSEGDQKEELSVNIVDEQASESSIQQDSRKESKEQLKNRMRKSAQKAVERTRGNVQLSRRLARRPTVVMEEHLDENDLHAIDEQVERTIKMGEKYLVANENTNAAERDIDEFFEAKPKEADATKKEEPRKVIYGRIEEVKYQHDLLVKYVLRDRNIICGEIIPKDILRKATVPPTRVEYSEDSVSLYTAPESMDNVISQTRNRKYVQLDVFIDSIHFDHHYLWSDEEVTSAELRNEYMVQLLRVHEIAQMERHHLEIDRQPRMKEQVRKGRMELERLGDILNETRKTQGYTATTMLFTPAKTPWEIDDWSSYGTVSKTAKLTTIGKIPKGSRERIVLMRRTNIQLVLYFNEMEVSRTAWIPLSSDVMTAVKRFELELYSPMKSLELMVLEQCNGKIRTLGKGNVPLPSDEDLEVALHEVVFENDQYMKPVGGSLGSDSQRRESGRILCRTMLEDGELRIADDRLLAESMQDRRKQIFELIPSELVLGSLHQEDDKKRLEELREEDRAQKRFAYRSAIDSKRISAIQFANLARKRVMDRRQRKERKYEEIVREEAIPTLSVAFTQLFGPADVSRRLKPMRKEERAREDGWDNTIVVNIQSAINLPVRDSGQLQPFVVVSYSGKRISTDVAIGRHPNWQFSGKLTISKEDREAEFIEIRIYDQLVEDIDRDDRIYNVVHEQLSARLLASQRIRFETLAVVSKINAPIKMNIPLYITNYSMSQEPCFLKVLFSTQIDPKNQVEYTKSTSTFETQKTLEKCSQLEKQLHDQFPKRMFRPLVTDLNGHSTICTRYLKPLIPPTVVMQENAANLMEICRLSGKIVAGVPRVDASSHSDIWGNAFQLTSIAVGGLEERATLLGCWLMHFRIPVAIVLGESRGEKTGFVLTEIDGKQILIDPEDGHIYQGQDPNCALERIYGAFDSKNYYANVQVYDQTPQISLNLARPSAWKPLFPPNEEPLETVQPATVRYSQLPEDWIVELRISLEREIKLKFDQSRKHAIPQWHLVAARQLREILEGPRGVTEANVDEKMARLREGYRITVAIFRQSYTSMEECVHEVLASRLQDAPDQNAQFALAVHVVDFFAHVIQIDIALAVLKPKK</sequence>
<feature type="compositionally biased region" description="Polar residues" evidence="1">
    <location>
        <begin position="94"/>
        <end position="112"/>
    </location>
</feature>
<evidence type="ECO:0000313" key="3">
    <source>
        <dbReference type="EMBL" id="EGT50206.1"/>
    </source>
</evidence>
<feature type="compositionally biased region" description="Basic and acidic residues" evidence="1">
    <location>
        <begin position="136"/>
        <end position="146"/>
    </location>
</feature>
<name>G0PB33_CAEBE</name>
<dbReference type="eggNOG" id="KOG3639">
    <property type="taxonomic scope" value="Eukaryota"/>
</dbReference>
<protein>
    <recommendedName>
        <fullName evidence="2">C2 domain-containing protein</fullName>
    </recommendedName>
</protein>
<evidence type="ECO:0000313" key="4">
    <source>
        <dbReference type="Proteomes" id="UP000008068"/>
    </source>
</evidence>